<evidence type="ECO:0000313" key="5">
    <source>
        <dbReference type="Proteomes" id="UP001500729"/>
    </source>
</evidence>
<comment type="caution">
    <text evidence="4">The sequence shown here is derived from an EMBL/GenBank/DDBJ whole genome shotgun (WGS) entry which is preliminary data.</text>
</comment>
<keyword evidence="2" id="KW-0663">Pyridoxal phosphate</keyword>
<evidence type="ECO:0000313" key="4">
    <source>
        <dbReference type="EMBL" id="GAA0554024.1"/>
    </source>
</evidence>
<dbReference type="RefSeq" id="WP_009949251.1">
    <property type="nucleotide sequence ID" value="NZ_BAAAGS010000062.1"/>
</dbReference>
<accession>A0ABN1DX86</accession>
<dbReference type="PANTHER" id="PTHR42937">
    <property type="match status" value="1"/>
</dbReference>
<evidence type="ECO:0000256" key="1">
    <source>
        <dbReference type="ARBA" id="ARBA00001933"/>
    </source>
</evidence>
<comment type="cofactor">
    <cofactor evidence="1">
        <name>pyridoxal 5'-phosphate</name>
        <dbReference type="ChEBI" id="CHEBI:597326"/>
    </cofactor>
</comment>
<dbReference type="PANTHER" id="PTHR42937:SF1">
    <property type="entry name" value="DIAMINOPROPIONATE AMMONIA-LYASE"/>
    <property type="match status" value="1"/>
</dbReference>
<evidence type="ECO:0000259" key="3">
    <source>
        <dbReference type="Pfam" id="PF00291"/>
    </source>
</evidence>
<name>A0ABN1DX86_SACER</name>
<organism evidence="4 5">
    <name type="scientific">Saccharopolyspora erythraea</name>
    <name type="common">Streptomyces erythraeus</name>
    <dbReference type="NCBI Taxonomy" id="1836"/>
    <lineage>
        <taxon>Bacteria</taxon>
        <taxon>Bacillati</taxon>
        <taxon>Actinomycetota</taxon>
        <taxon>Actinomycetes</taxon>
        <taxon>Pseudonocardiales</taxon>
        <taxon>Pseudonocardiaceae</taxon>
        <taxon>Saccharopolyspora</taxon>
    </lineage>
</organism>
<dbReference type="Proteomes" id="UP001500729">
    <property type="component" value="Unassembled WGS sequence"/>
</dbReference>
<dbReference type="Gene3D" id="3.40.50.1100">
    <property type="match status" value="2"/>
</dbReference>
<dbReference type="NCBIfam" id="NF006058">
    <property type="entry name" value="PRK08206.1"/>
    <property type="match status" value="1"/>
</dbReference>
<protein>
    <submittedName>
        <fullName evidence="4">Diaminopropionate ammonia-lyase</fullName>
    </submittedName>
</protein>
<dbReference type="EMBL" id="BAAAGS010000062">
    <property type="protein sequence ID" value="GAA0554024.1"/>
    <property type="molecule type" value="Genomic_DNA"/>
</dbReference>
<dbReference type="Pfam" id="PF00291">
    <property type="entry name" value="PALP"/>
    <property type="match status" value="1"/>
</dbReference>
<evidence type="ECO:0000256" key="2">
    <source>
        <dbReference type="ARBA" id="ARBA00022898"/>
    </source>
</evidence>
<feature type="domain" description="Tryptophan synthase beta chain-like PALP" evidence="3">
    <location>
        <begin position="38"/>
        <end position="365"/>
    </location>
</feature>
<sequence length="385" mass="41274">MTTDHRACELFFNDNALRVIEGISADRAPLEFHQRMPDYARTPLLDCPPLADDLGVARLWVKDESTRLGLMSFKVLGASYAIYRTLCDRLGAEPEWRDVDELRRELRPLAPMTLAAATDGNHGLAVAHMARLLGFSARVYVPADMVVARIEAIEAEDAVVTVVDGDYDDAVRRSAEDESDECIVVADTSWPGYENIPWSVIEGYSTIFWETDDELRERGAAQPDVVAVPIGVGALAAATVRHYRRPDAVATPRLIGVEPLPSASVLESLRARRRVTVPGPHESIMAGLRCGTPSALAWPLLRDGIDVLAAIDDAYACEAMRSLAAVGVVAGETGAAALGALRAVVEKSGRGGELPSDASVLVVVTEGATDPQTYARIVTAGGSDS</sequence>
<keyword evidence="5" id="KW-1185">Reference proteome</keyword>
<proteinExistence type="predicted"/>
<dbReference type="SUPFAM" id="SSF53686">
    <property type="entry name" value="Tryptophan synthase beta subunit-like PLP-dependent enzymes"/>
    <property type="match status" value="1"/>
</dbReference>
<gene>
    <name evidence="4" type="ORF">GCM10009533_60050</name>
</gene>
<reference evidence="4 5" key="1">
    <citation type="journal article" date="2019" name="Int. J. Syst. Evol. Microbiol.">
        <title>The Global Catalogue of Microorganisms (GCM) 10K type strain sequencing project: providing services to taxonomists for standard genome sequencing and annotation.</title>
        <authorList>
            <consortium name="The Broad Institute Genomics Platform"/>
            <consortium name="The Broad Institute Genome Sequencing Center for Infectious Disease"/>
            <person name="Wu L."/>
            <person name="Ma J."/>
        </authorList>
    </citation>
    <scope>NUCLEOTIDE SEQUENCE [LARGE SCALE GENOMIC DNA]</scope>
    <source>
        <strain evidence="4 5">JCM 10303</strain>
    </source>
</reference>
<dbReference type="InterPro" id="IPR001926">
    <property type="entry name" value="TrpB-like_PALP"/>
</dbReference>
<dbReference type="InterPro" id="IPR036052">
    <property type="entry name" value="TrpB-like_PALP_sf"/>
</dbReference>